<name>A0A370GE94_9COXI</name>
<feature type="domain" description="DUF4015" evidence="1">
    <location>
        <begin position="103"/>
        <end position="285"/>
    </location>
</feature>
<keyword evidence="3" id="KW-1185">Reference proteome</keyword>
<gene>
    <name evidence="2" type="ORF">C8D86_11659</name>
</gene>
<dbReference type="InterPro" id="IPR017853">
    <property type="entry name" value="GH"/>
</dbReference>
<reference evidence="2 3" key="1">
    <citation type="submission" date="2018-07" db="EMBL/GenBank/DDBJ databases">
        <title>Genomic Encyclopedia of Type Strains, Phase IV (KMG-IV): sequencing the most valuable type-strain genomes for metagenomic binning, comparative biology and taxonomic classification.</title>
        <authorList>
            <person name="Goeker M."/>
        </authorList>
    </citation>
    <scope>NUCLEOTIDE SEQUENCE [LARGE SCALE GENOMIC DNA]</scope>
    <source>
        <strain evidence="2 3">DSM 16500</strain>
    </source>
</reference>
<dbReference type="SUPFAM" id="SSF51445">
    <property type="entry name" value="(Trans)glycosidases"/>
    <property type="match status" value="1"/>
</dbReference>
<organism evidence="2 3">
    <name type="scientific">Aquicella lusitana</name>
    <dbReference type="NCBI Taxonomy" id="254246"/>
    <lineage>
        <taxon>Bacteria</taxon>
        <taxon>Pseudomonadati</taxon>
        <taxon>Pseudomonadota</taxon>
        <taxon>Gammaproteobacteria</taxon>
        <taxon>Legionellales</taxon>
        <taxon>Coxiellaceae</taxon>
        <taxon>Aquicella</taxon>
    </lineage>
</organism>
<dbReference type="Proteomes" id="UP000254720">
    <property type="component" value="Unassembled WGS sequence"/>
</dbReference>
<dbReference type="RefSeq" id="WP_114834782.1">
    <property type="nucleotide sequence ID" value="NZ_LR699115.1"/>
</dbReference>
<dbReference type="EMBL" id="QQAX01000016">
    <property type="protein sequence ID" value="RDI42105.1"/>
    <property type="molecule type" value="Genomic_DNA"/>
</dbReference>
<dbReference type="Pfam" id="PF13200">
    <property type="entry name" value="DUF4015"/>
    <property type="match status" value="1"/>
</dbReference>
<dbReference type="Gene3D" id="3.20.20.80">
    <property type="entry name" value="Glycosidases"/>
    <property type="match status" value="1"/>
</dbReference>
<sequence>MWKIWSRFSRFILPTLVIFSISLSAFAWDKGIYLTQYMLEKPEKLNYFLREAKATGLNAFVIDHDYYSSRYAPAIAKVKAAGIKVITRIVVFEDGGNAKQVRSKAYWEEKFKLVEDAIKAGSDVIQLDYIRYSSKQPANPQHAKDVYEVIKWFKAKINAHNVPMEIDIFGEVSYYPSMHIGQDLKMFADSVDGMNPMVYPSHFWPYQKYSANPYKTVNDSLNALLKQFNGNPPFKVHAFIEAANYHYLKKTSNAEKQKYLLQQIRAVEDAKGVSGWYVWSANNVYENLFHVLKNNKTRQADFSHTKTAQNTGKDLDS</sequence>
<comment type="caution">
    <text evidence="2">The sequence shown here is derived from an EMBL/GenBank/DDBJ whole genome shotgun (WGS) entry which is preliminary data.</text>
</comment>
<accession>A0A370GE94</accession>
<dbReference type="OrthoDB" id="9774125at2"/>
<dbReference type="AlphaFoldDB" id="A0A370GE94"/>
<proteinExistence type="predicted"/>
<protein>
    <recommendedName>
        <fullName evidence="1">DUF4015 domain-containing protein</fullName>
    </recommendedName>
</protein>
<evidence type="ECO:0000313" key="3">
    <source>
        <dbReference type="Proteomes" id="UP000254720"/>
    </source>
</evidence>
<evidence type="ECO:0000259" key="1">
    <source>
        <dbReference type="Pfam" id="PF13200"/>
    </source>
</evidence>
<dbReference type="CDD" id="cd00945">
    <property type="entry name" value="Aldolase_Class_I"/>
    <property type="match status" value="1"/>
</dbReference>
<dbReference type="InterPro" id="IPR025275">
    <property type="entry name" value="DUF4015"/>
</dbReference>
<evidence type="ECO:0000313" key="2">
    <source>
        <dbReference type="EMBL" id="RDI42105.1"/>
    </source>
</evidence>